<dbReference type="PROSITE" id="PS51257">
    <property type="entry name" value="PROKAR_LIPOPROTEIN"/>
    <property type="match status" value="1"/>
</dbReference>
<evidence type="ECO:0000313" key="3">
    <source>
        <dbReference type="EMBL" id="MDP1420010.1"/>
    </source>
</evidence>
<keyword evidence="2" id="KW-0732">Signal</keyword>
<proteinExistence type="predicted"/>
<gene>
    <name evidence="3" type="ORF">Q8G35_16835</name>
</gene>
<reference evidence="3" key="1">
    <citation type="submission" date="2023-07" db="EMBL/GenBank/DDBJ databases">
        <title>Murine gut Bacillus species.</title>
        <authorList>
            <person name="Gutman E."/>
            <person name="Hashuel R."/>
            <person name="Litvak Y."/>
        </authorList>
    </citation>
    <scope>NUCLEOTIDE SEQUENCE</scope>
    <source>
        <strain evidence="3">RU283</strain>
    </source>
</reference>
<dbReference type="EMBL" id="JAUUTP010000018">
    <property type="protein sequence ID" value="MDP1420010.1"/>
    <property type="molecule type" value="Genomic_DNA"/>
</dbReference>
<feature type="compositionally biased region" description="Basic and acidic residues" evidence="1">
    <location>
        <begin position="25"/>
        <end position="44"/>
    </location>
</feature>
<evidence type="ECO:0000313" key="4">
    <source>
        <dbReference type="Proteomes" id="UP001178277"/>
    </source>
</evidence>
<evidence type="ECO:0008006" key="5">
    <source>
        <dbReference type="Google" id="ProtNLM"/>
    </source>
</evidence>
<accession>A0AA90NTV6</accession>
<evidence type="ECO:0000256" key="2">
    <source>
        <dbReference type="SAM" id="SignalP"/>
    </source>
</evidence>
<name>A0AA90NTV6_9BACI</name>
<feature type="signal peptide" evidence="2">
    <location>
        <begin position="1"/>
        <end position="24"/>
    </location>
</feature>
<comment type="caution">
    <text evidence="3">The sequence shown here is derived from an EMBL/GenBank/DDBJ whole genome shotgun (WGS) entry which is preliminary data.</text>
</comment>
<feature type="region of interest" description="Disordered" evidence="1">
    <location>
        <begin position="25"/>
        <end position="58"/>
    </location>
</feature>
<protein>
    <recommendedName>
        <fullName evidence="5">Lipoprotein</fullName>
    </recommendedName>
</protein>
<dbReference type="RefSeq" id="WP_305161227.1">
    <property type="nucleotide sequence ID" value="NZ_JAUUTP010000018.1"/>
</dbReference>
<organism evidence="3 4">
    <name type="scientific">Peribacillus simplex</name>
    <dbReference type="NCBI Taxonomy" id="1478"/>
    <lineage>
        <taxon>Bacteria</taxon>
        <taxon>Bacillati</taxon>
        <taxon>Bacillota</taxon>
        <taxon>Bacilli</taxon>
        <taxon>Bacillales</taxon>
        <taxon>Bacillaceae</taxon>
        <taxon>Peribacillus</taxon>
    </lineage>
</organism>
<sequence>MTSWKRNIGCVTFAAFLLTGCGMAKDEKPDEPQEDSVKEGHEGKASQGDNRNNRSDNKVRLMEQNLQYTINGEAKEKTAFLKKSDNQPFSLYVLQQFRLSAEEPGKDIVFLTEDDSIYMRVELLKEDVNWDEVEKNVQAQLESISETIRDPSLDVEGGTGFEVESGDDVITSILLKDEKTPVRLTIFTKKDRDYRDAFLEMAKTLMKG</sequence>
<dbReference type="Proteomes" id="UP001178277">
    <property type="component" value="Unassembled WGS sequence"/>
</dbReference>
<dbReference type="AlphaFoldDB" id="A0AA90NTV6"/>
<feature type="chain" id="PRO_5041713388" description="Lipoprotein" evidence="2">
    <location>
        <begin position="25"/>
        <end position="208"/>
    </location>
</feature>
<evidence type="ECO:0000256" key="1">
    <source>
        <dbReference type="SAM" id="MobiDB-lite"/>
    </source>
</evidence>